<protein>
    <submittedName>
        <fullName evidence="2">Uncharacterized protein</fullName>
    </submittedName>
</protein>
<keyword evidence="1" id="KW-0812">Transmembrane</keyword>
<dbReference type="OrthoDB" id="886238at2"/>
<feature type="transmembrane region" description="Helical" evidence="1">
    <location>
        <begin position="35"/>
        <end position="54"/>
    </location>
</feature>
<feature type="transmembrane region" description="Helical" evidence="1">
    <location>
        <begin position="12"/>
        <end position="29"/>
    </location>
</feature>
<accession>A0A328BR28</accession>
<organism evidence="2 3">
    <name type="scientific">Hymenobacter edaphi</name>
    <dbReference type="NCBI Taxonomy" id="2211146"/>
    <lineage>
        <taxon>Bacteria</taxon>
        <taxon>Pseudomonadati</taxon>
        <taxon>Bacteroidota</taxon>
        <taxon>Cytophagia</taxon>
        <taxon>Cytophagales</taxon>
        <taxon>Hymenobacteraceae</taxon>
        <taxon>Hymenobacter</taxon>
    </lineage>
</organism>
<sequence length="133" mass="15213">MLPRKLPILARSLRWLVCPAALLILYASWQYRQEGAYWEAGCQLLMLLLLPVVFNQLNRLPQRAAFTPKHLLITRSEGTDEVPLRSIQSIVSVFLWINQRGVFRLRYLNAQHEPQTVVAMGGAALSALEGFRR</sequence>
<reference evidence="3" key="1">
    <citation type="submission" date="2018-05" db="EMBL/GenBank/DDBJ databases">
        <authorList>
            <person name="Nie L."/>
        </authorList>
    </citation>
    <scope>NUCLEOTIDE SEQUENCE [LARGE SCALE GENOMIC DNA]</scope>
    <source>
        <strain evidence="3">NL</strain>
    </source>
</reference>
<keyword evidence="1" id="KW-0472">Membrane</keyword>
<evidence type="ECO:0000313" key="2">
    <source>
        <dbReference type="EMBL" id="RAK69710.1"/>
    </source>
</evidence>
<keyword evidence="1" id="KW-1133">Transmembrane helix</keyword>
<evidence type="ECO:0000256" key="1">
    <source>
        <dbReference type="SAM" id="Phobius"/>
    </source>
</evidence>
<keyword evidence="3" id="KW-1185">Reference proteome</keyword>
<dbReference type="Proteomes" id="UP000248553">
    <property type="component" value="Unassembled WGS sequence"/>
</dbReference>
<dbReference type="AlphaFoldDB" id="A0A328BR28"/>
<proteinExistence type="predicted"/>
<name>A0A328BR28_9BACT</name>
<dbReference type="RefSeq" id="WP_111476446.1">
    <property type="nucleotide sequence ID" value="NZ_QHKM01000001.1"/>
</dbReference>
<gene>
    <name evidence="2" type="ORF">DLM85_02320</name>
</gene>
<comment type="caution">
    <text evidence="2">The sequence shown here is derived from an EMBL/GenBank/DDBJ whole genome shotgun (WGS) entry which is preliminary data.</text>
</comment>
<evidence type="ECO:0000313" key="3">
    <source>
        <dbReference type="Proteomes" id="UP000248553"/>
    </source>
</evidence>
<dbReference type="EMBL" id="QHKM01000001">
    <property type="protein sequence ID" value="RAK69710.1"/>
    <property type="molecule type" value="Genomic_DNA"/>
</dbReference>